<gene>
    <name evidence="4" type="ORF">CY34DRAFT_812869</name>
</gene>
<dbReference type="STRING" id="930992.A0A0D0AR79"/>
<dbReference type="Proteomes" id="UP000054485">
    <property type="component" value="Unassembled WGS sequence"/>
</dbReference>
<dbReference type="InParanoid" id="A0A0D0AR79"/>
<dbReference type="InterPro" id="IPR015424">
    <property type="entry name" value="PyrdxlP-dep_Trfase"/>
</dbReference>
<reference evidence="5" key="2">
    <citation type="submission" date="2015-01" db="EMBL/GenBank/DDBJ databases">
        <title>Evolutionary Origins and Diversification of the Mycorrhizal Mutualists.</title>
        <authorList>
            <consortium name="DOE Joint Genome Institute"/>
            <consortium name="Mycorrhizal Genomics Consortium"/>
            <person name="Kohler A."/>
            <person name="Kuo A."/>
            <person name="Nagy L.G."/>
            <person name="Floudas D."/>
            <person name="Copeland A."/>
            <person name="Barry K.W."/>
            <person name="Cichocki N."/>
            <person name="Veneault-Fourrey C."/>
            <person name="LaButti K."/>
            <person name="Lindquist E.A."/>
            <person name="Lipzen A."/>
            <person name="Lundell T."/>
            <person name="Morin E."/>
            <person name="Murat C."/>
            <person name="Riley R."/>
            <person name="Ohm R."/>
            <person name="Sun H."/>
            <person name="Tunlid A."/>
            <person name="Henrissat B."/>
            <person name="Grigoriev I.V."/>
            <person name="Hibbett D.S."/>
            <person name="Martin F."/>
        </authorList>
    </citation>
    <scope>NUCLEOTIDE SEQUENCE [LARGE SCALE GENOMIC DNA]</scope>
    <source>
        <strain evidence="5">UH-Slu-Lm8-n1</strain>
    </source>
</reference>
<organism evidence="4 5">
    <name type="scientific">Suillus luteus UH-Slu-Lm8-n1</name>
    <dbReference type="NCBI Taxonomy" id="930992"/>
    <lineage>
        <taxon>Eukaryota</taxon>
        <taxon>Fungi</taxon>
        <taxon>Dikarya</taxon>
        <taxon>Basidiomycota</taxon>
        <taxon>Agaricomycotina</taxon>
        <taxon>Agaricomycetes</taxon>
        <taxon>Agaricomycetidae</taxon>
        <taxon>Boletales</taxon>
        <taxon>Suillineae</taxon>
        <taxon>Suillaceae</taxon>
        <taxon>Suillus</taxon>
    </lineage>
</organism>
<dbReference type="AlphaFoldDB" id="A0A0D0AR79"/>
<proteinExistence type="inferred from homology"/>
<sequence>ALTRQAPLALVDNTFLSPFYASLLLQGADIVAQSLTKYINGHLDAILPSSSTTASPKSLASSRMHTAPYPVNSTICLPSVAPKLSQCG</sequence>
<dbReference type="InterPro" id="IPR000277">
    <property type="entry name" value="Cys/Met-Metab_PyrdxlP-dep_enz"/>
</dbReference>
<keyword evidence="2 3" id="KW-0663">Pyridoxal phosphate</keyword>
<accession>A0A0D0AR79</accession>
<dbReference type="GO" id="GO:0030170">
    <property type="term" value="F:pyridoxal phosphate binding"/>
    <property type="evidence" value="ECO:0007669"/>
    <property type="project" value="InterPro"/>
</dbReference>
<dbReference type="InterPro" id="IPR015421">
    <property type="entry name" value="PyrdxlP-dep_Trfase_major"/>
</dbReference>
<name>A0A0D0AR79_9AGAM</name>
<evidence type="ECO:0000256" key="1">
    <source>
        <dbReference type="ARBA" id="ARBA00001933"/>
    </source>
</evidence>
<dbReference type="HOGENOM" id="CLU_2475138_0_0_1"/>
<evidence type="ECO:0000313" key="4">
    <source>
        <dbReference type="EMBL" id="KIK34463.1"/>
    </source>
</evidence>
<comment type="similarity">
    <text evidence="3">Belongs to the trans-sulfuration enzymes family.</text>
</comment>
<dbReference type="SUPFAM" id="SSF53383">
    <property type="entry name" value="PLP-dependent transferases"/>
    <property type="match status" value="1"/>
</dbReference>
<dbReference type="Gene3D" id="3.40.640.10">
    <property type="entry name" value="Type I PLP-dependent aspartate aminotransferase-like (Major domain)"/>
    <property type="match status" value="1"/>
</dbReference>
<evidence type="ECO:0000256" key="3">
    <source>
        <dbReference type="RuleBase" id="RU362118"/>
    </source>
</evidence>
<comment type="cofactor">
    <cofactor evidence="1 3">
        <name>pyridoxal 5'-phosphate</name>
        <dbReference type="ChEBI" id="CHEBI:597326"/>
    </cofactor>
</comment>
<dbReference type="Pfam" id="PF01053">
    <property type="entry name" value="Cys_Met_Meta_PP"/>
    <property type="match status" value="1"/>
</dbReference>
<keyword evidence="5" id="KW-1185">Reference proteome</keyword>
<evidence type="ECO:0000256" key="2">
    <source>
        <dbReference type="ARBA" id="ARBA00022898"/>
    </source>
</evidence>
<dbReference type="EMBL" id="KN835750">
    <property type="protein sequence ID" value="KIK34463.1"/>
    <property type="molecule type" value="Genomic_DNA"/>
</dbReference>
<dbReference type="GO" id="GO:0019346">
    <property type="term" value="P:transsulfuration"/>
    <property type="evidence" value="ECO:0007669"/>
    <property type="project" value="InterPro"/>
</dbReference>
<dbReference type="OrthoDB" id="3512640at2759"/>
<feature type="non-terminal residue" evidence="4">
    <location>
        <position position="1"/>
    </location>
</feature>
<reference evidence="4 5" key="1">
    <citation type="submission" date="2014-04" db="EMBL/GenBank/DDBJ databases">
        <authorList>
            <consortium name="DOE Joint Genome Institute"/>
            <person name="Kuo A."/>
            <person name="Ruytinx J."/>
            <person name="Rineau F."/>
            <person name="Colpaert J."/>
            <person name="Kohler A."/>
            <person name="Nagy L.G."/>
            <person name="Floudas D."/>
            <person name="Copeland A."/>
            <person name="Barry K.W."/>
            <person name="Cichocki N."/>
            <person name="Veneault-Fourrey C."/>
            <person name="LaButti K."/>
            <person name="Lindquist E.A."/>
            <person name="Lipzen A."/>
            <person name="Lundell T."/>
            <person name="Morin E."/>
            <person name="Murat C."/>
            <person name="Sun H."/>
            <person name="Tunlid A."/>
            <person name="Henrissat B."/>
            <person name="Grigoriev I.V."/>
            <person name="Hibbett D.S."/>
            <person name="Martin F."/>
            <person name="Nordberg H.P."/>
            <person name="Cantor M.N."/>
            <person name="Hua S.X."/>
        </authorList>
    </citation>
    <scope>NUCLEOTIDE SEQUENCE [LARGE SCALE GENOMIC DNA]</scope>
    <source>
        <strain evidence="4 5">UH-Slu-Lm8-n1</strain>
    </source>
</reference>
<protein>
    <submittedName>
        <fullName evidence="4">Uncharacterized protein</fullName>
    </submittedName>
</protein>
<evidence type="ECO:0000313" key="5">
    <source>
        <dbReference type="Proteomes" id="UP000054485"/>
    </source>
</evidence>